<dbReference type="GO" id="GO:0110001">
    <property type="term" value="C:toxin-antitoxin complex"/>
    <property type="evidence" value="ECO:0007669"/>
    <property type="project" value="InterPro"/>
</dbReference>
<keyword evidence="2" id="KW-1277">Toxin-antitoxin system</keyword>
<gene>
    <name evidence="7" type="ORF">HHL11_02040</name>
</gene>
<dbReference type="InterPro" id="IPR008201">
    <property type="entry name" value="HepT-like"/>
</dbReference>
<dbReference type="InterPro" id="IPR037038">
    <property type="entry name" value="HepT-like_sf"/>
</dbReference>
<keyword evidence="3" id="KW-0540">Nuclease</keyword>
<accession>A0A848GYN8</accession>
<evidence type="ECO:0000256" key="1">
    <source>
        <dbReference type="ARBA" id="ARBA00022553"/>
    </source>
</evidence>
<evidence type="ECO:0000256" key="5">
    <source>
        <dbReference type="ARBA" id="ARBA00022801"/>
    </source>
</evidence>
<keyword evidence="4" id="KW-0547">Nucleotide-binding</keyword>
<evidence type="ECO:0000256" key="3">
    <source>
        <dbReference type="ARBA" id="ARBA00022722"/>
    </source>
</evidence>
<dbReference type="PANTHER" id="PTHR34139:SF1">
    <property type="entry name" value="RNASE MJ1380-RELATED"/>
    <property type="match status" value="1"/>
</dbReference>
<dbReference type="InterPro" id="IPR051813">
    <property type="entry name" value="HepT_RNase_toxin"/>
</dbReference>
<keyword evidence="1" id="KW-0597">Phosphoprotein</keyword>
<evidence type="ECO:0000256" key="6">
    <source>
        <dbReference type="ARBA" id="ARBA00024207"/>
    </source>
</evidence>
<evidence type="ECO:0000313" key="8">
    <source>
        <dbReference type="Proteomes" id="UP000541185"/>
    </source>
</evidence>
<dbReference type="AlphaFoldDB" id="A0A848GYN8"/>
<dbReference type="PANTHER" id="PTHR34139">
    <property type="entry name" value="UPF0331 PROTEIN MJ0127"/>
    <property type="match status" value="1"/>
</dbReference>
<organism evidence="7 8">
    <name type="scientific">Ramlibacter agri</name>
    <dbReference type="NCBI Taxonomy" id="2728837"/>
    <lineage>
        <taxon>Bacteria</taxon>
        <taxon>Pseudomonadati</taxon>
        <taxon>Pseudomonadota</taxon>
        <taxon>Betaproteobacteria</taxon>
        <taxon>Burkholderiales</taxon>
        <taxon>Comamonadaceae</taxon>
        <taxon>Ramlibacter</taxon>
    </lineage>
</organism>
<name>A0A848GYN8_9BURK</name>
<comment type="caution">
    <text evidence="7">The sequence shown here is derived from an EMBL/GenBank/DDBJ whole genome shotgun (WGS) entry which is preliminary data.</text>
</comment>
<dbReference type="Gene3D" id="1.20.120.580">
    <property type="entry name" value="bsu32300-like"/>
    <property type="match status" value="1"/>
</dbReference>
<reference evidence="7 8" key="1">
    <citation type="submission" date="2020-04" db="EMBL/GenBank/DDBJ databases">
        <title>Ramlibacter sp. G-1-2-2 isolated from soil.</title>
        <authorList>
            <person name="Dahal R.H."/>
        </authorList>
    </citation>
    <scope>NUCLEOTIDE SEQUENCE [LARGE SCALE GENOMIC DNA]</scope>
    <source>
        <strain evidence="7 8">G-1-2-2</strain>
    </source>
</reference>
<dbReference type="Pfam" id="PF01934">
    <property type="entry name" value="HepT-like"/>
    <property type="match status" value="1"/>
</dbReference>
<evidence type="ECO:0000313" key="7">
    <source>
        <dbReference type="EMBL" id="NML42511.1"/>
    </source>
</evidence>
<keyword evidence="8" id="KW-1185">Reference proteome</keyword>
<dbReference type="EMBL" id="JABBFX010000001">
    <property type="protein sequence ID" value="NML42511.1"/>
    <property type="molecule type" value="Genomic_DNA"/>
</dbReference>
<protein>
    <submittedName>
        <fullName evidence="7">DUF86 domain-containing protein</fullName>
    </submittedName>
</protein>
<dbReference type="GO" id="GO:0004540">
    <property type="term" value="F:RNA nuclease activity"/>
    <property type="evidence" value="ECO:0007669"/>
    <property type="project" value="InterPro"/>
</dbReference>
<comment type="similarity">
    <text evidence="6">Belongs to the HepT RNase toxin family.</text>
</comment>
<dbReference type="Proteomes" id="UP000541185">
    <property type="component" value="Unassembled WGS sequence"/>
</dbReference>
<dbReference type="GO" id="GO:0000166">
    <property type="term" value="F:nucleotide binding"/>
    <property type="evidence" value="ECO:0007669"/>
    <property type="project" value="UniProtKB-KW"/>
</dbReference>
<proteinExistence type="inferred from homology"/>
<sequence>MPRDPRAWLWDVQEASGSIQSFVNGMDASAYVASELVRAAVERKFEVIGESLSQLSKSEPALAARVPDLPKIVAFRNLLIHGYANVRHDTVWSAIHDSLPLLRQAVEELLIELGSEGKTN</sequence>
<keyword evidence="5" id="KW-0378">Hydrolase</keyword>
<evidence type="ECO:0000256" key="2">
    <source>
        <dbReference type="ARBA" id="ARBA00022649"/>
    </source>
</evidence>
<evidence type="ECO:0000256" key="4">
    <source>
        <dbReference type="ARBA" id="ARBA00022741"/>
    </source>
</evidence>
<dbReference type="GO" id="GO:0016787">
    <property type="term" value="F:hydrolase activity"/>
    <property type="evidence" value="ECO:0007669"/>
    <property type="project" value="UniProtKB-KW"/>
</dbReference>